<keyword evidence="4" id="KW-0540">Nuclease</keyword>
<organism evidence="9">
    <name type="scientific">Dendroctonus ponderosae</name>
    <name type="common">Mountain pine beetle</name>
    <dbReference type="NCBI Taxonomy" id="77166"/>
    <lineage>
        <taxon>Eukaryota</taxon>
        <taxon>Metazoa</taxon>
        <taxon>Ecdysozoa</taxon>
        <taxon>Arthropoda</taxon>
        <taxon>Hexapoda</taxon>
        <taxon>Insecta</taxon>
        <taxon>Pterygota</taxon>
        <taxon>Neoptera</taxon>
        <taxon>Endopterygota</taxon>
        <taxon>Coleoptera</taxon>
        <taxon>Polyphaga</taxon>
        <taxon>Cucujiformia</taxon>
        <taxon>Curculionidae</taxon>
        <taxon>Scolytinae</taxon>
        <taxon>Dendroctonus</taxon>
    </lineage>
</organism>
<evidence type="ECO:0000256" key="1">
    <source>
        <dbReference type="ARBA" id="ARBA00001968"/>
    </source>
</evidence>
<dbReference type="EMBL" id="BT127252">
    <property type="protein sequence ID" value="AEE62214.1"/>
    <property type="molecule type" value="mRNA"/>
</dbReference>
<reference evidence="10 11" key="2">
    <citation type="journal article" date="2013" name="Genome Biol.">
        <title>Draft genome of the mountain pine beetle, Dendroctonus ponderosae Hopkins, a major forest pest.</title>
        <authorList>
            <person name="Keeling C.I."/>
            <person name="Yuen M.M."/>
            <person name="Liao N.Y."/>
            <person name="Docking T.R."/>
            <person name="Chan S.K."/>
            <person name="Taylor G.A."/>
            <person name="Palmquist D.L."/>
            <person name="Jackman S.D."/>
            <person name="Nguyen A."/>
            <person name="Li M."/>
            <person name="Henderson H."/>
            <person name="Janes J.K."/>
            <person name="Zhao Y."/>
            <person name="Pandoh P."/>
            <person name="Moore R."/>
            <person name="Sperling F.A."/>
            <person name="Huber D.P."/>
            <person name="Birol I."/>
            <person name="Jones S.J."/>
            <person name="Bohlmann J."/>
        </authorList>
    </citation>
    <scope>NUCLEOTIDE SEQUENCE</scope>
</reference>
<keyword evidence="5" id="KW-0479">Metal-binding</keyword>
<evidence type="ECO:0000256" key="6">
    <source>
        <dbReference type="ARBA" id="ARBA00022801"/>
    </source>
</evidence>
<reference evidence="9" key="1">
    <citation type="journal article" date="2012" name="Insect Biochem. Mol. Biol.">
        <title>Transcriptome and full-length cDNA resources for the mountain pine beetle, Dendroctonus ponderosae Hopkins, a major insect pest of pine forests.</title>
        <authorList>
            <person name="Keeling C.I."/>
            <person name="Henderson H."/>
            <person name="Li M."/>
            <person name="Yuen M."/>
            <person name="Clark E.L."/>
            <person name="Fraser J.D."/>
            <person name="Huber D.P."/>
            <person name="Liao N.Y."/>
            <person name="Roderick Docking T."/>
            <person name="Birol I."/>
            <person name="Chan S.K."/>
            <person name="Taylor G.A."/>
            <person name="Palmquist D."/>
            <person name="Jones S.J."/>
            <person name="Bohlmann J."/>
        </authorList>
    </citation>
    <scope>NUCLEOTIDE SEQUENCE</scope>
    <source>
        <tissue evidence="9">Whole emerged adults</tissue>
    </source>
</reference>
<dbReference type="Proteomes" id="UP000030742">
    <property type="component" value="Unassembled WGS sequence"/>
</dbReference>
<name>J3JVI4_DENPD</name>
<evidence type="ECO:0000313" key="10">
    <source>
        <dbReference type="EMBL" id="ERL92360.1"/>
    </source>
</evidence>
<accession>J3JVI4</accession>
<comment type="subcellular location">
    <subcellularLocation>
        <location evidence="2">Nucleus</location>
    </subcellularLocation>
</comment>
<evidence type="ECO:0000256" key="4">
    <source>
        <dbReference type="ARBA" id="ARBA00022722"/>
    </source>
</evidence>
<dbReference type="AlphaFoldDB" id="J3JVI4"/>
<dbReference type="KEGG" id="dpa:109545718"/>
<dbReference type="GO" id="GO:0005634">
    <property type="term" value="C:nucleus"/>
    <property type="evidence" value="ECO:0007669"/>
    <property type="project" value="UniProtKB-SubCell"/>
</dbReference>
<evidence type="ECO:0000256" key="7">
    <source>
        <dbReference type="ARBA" id="ARBA00023242"/>
    </source>
</evidence>
<dbReference type="OrthoDB" id="2430314at2759"/>
<evidence type="ECO:0000313" key="9">
    <source>
        <dbReference type="EMBL" id="AEE62214.1"/>
    </source>
</evidence>
<dbReference type="InterPro" id="IPR027806">
    <property type="entry name" value="HARBI1_dom"/>
</dbReference>
<dbReference type="GO" id="GO:0016787">
    <property type="term" value="F:hydrolase activity"/>
    <property type="evidence" value="ECO:0007669"/>
    <property type="project" value="UniProtKB-KW"/>
</dbReference>
<dbReference type="PANTHER" id="PTHR22930:SF85">
    <property type="entry name" value="GH03217P-RELATED"/>
    <property type="match status" value="1"/>
</dbReference>
<dbReference type="GO" id="GO:0046872">
    <property type="term" value="F:metal ion binding"/>
    <property type="evidence" value="ECO:0007669"/>
    <property type="project" value="UniProtKB-KW"/>
</dbReference>
<dbReference type="InterPro" id="IPR045249">
    <property type="entry name" value="HARBI1-like"/>
</dbReference>
<evidence type="ECO:0000256" key="2">
    <source>
        <dbReference type="ARBA" id="ARBA00004123"/>
    </source>
</evidence>
<dbReference type="HOGENOM" id="CLU_018552_13_0_1"/>
<evidence type="ECO:0000256" key="3">
    <source>
        <dbReference type="ARBA" id="ARBA00006958"/>
    </source>
</evidence>
<evidence type="ECO:0000313" key="11">
    <source>
        <dbReference type="Proteomes" id="UP000030742"/>
    </source>
</evidence>
<keyword evidence="7" id="KW-0539">Nucleus</keyword>
<dbReference type="Pfam" id="PF13359">
    <property type="entry name" value="DDE_Tnp_4"/>
    <property type="match status" value="1"/>
</dbReference>
<feature type="domain" description="DDE Tnp4" evidence="8">
    <location>
        <begin position="156"/>
        <end position="304"/>
    </location>
</feature>
<dbReference type="PANTHER" id="PTHR22930">
    <property type="match status" value="1"/>
</dbReference>
<dbReference type="GO" id="GO:0004518">
    <property type="term" value="F:nuclease activity"/>
    <property type="evidence" value="ECO:0007669"/>
    <property type="project" value="UniProtKB-KW"/>
</dbReference>
<comment type="cofactor">
    <cofactor evidence="1">
        <name>a divalent metal cation</name>
        <dbReference type="ChEBI" id="CHEBI:60240"/>
    </cofactor>
</comment>
<sequence length="353" mass="40193">MDRDLDLLYSVNRDQSDLEFDLNIPRRYIRDMDNPLEKFTEADFRKRFRFSKEIVQNVLLPLVGHQREQITNRGLPVPLIIGLLLTLQFYGSGSLRIICGELKGFHQSTVSRVITKVTRSIYEQSRNYIKFPENLNTVQTQFQTIRNFPNVIGCIGCAQIPIMSPGGPNAELFRNGKRSFSLNVQIVAGPDLEIYDIVATNPGSYRNDHVFNKSAVKTRFEKKQLPGYLLGDSGYPSLTYLLTPFRDPCTNEEKRYNEAHAQIRNIVDRTFGVLRHRFSCLRRLLRHKHETICCIIVACAVLHNISIAHREVVEPDGEDGVEDLAAAASDATTDSQSGQLVRATILRNHFSQL</sequence>
<gene>
    <name evidence="10" type="ORF">D910_09674</name>
</gene>
<evidence type="ECO:0000259" key="8">
    <source>
        <dbReference type="Pfam" id="PF13359"/>
    </source>
</evidence>
<proteinExistence type="evidence at transcript level"/>
<keyword evidence="6" id="KW-0378">Hydrolase</keyword>
<dbReference type="EMBL" id="KB632323">
    <property type="protein sequence ID" value="ERL92360.1"/>
    <property type="molecule type" value="Genomic_DNA"/>
</dbReference>
<comment type="similarity">
    <text evidence="3">Belongs to the HARBI1 family.</text>
</comment>
<protein>
    <recommendedName>
        <fullName evidence="8">DDE Tnp4 domain-containing protein</fullName>
    </recommendedName>
</protein>
<evidence type="ECO:0000256" key="5">
    <source>
        <dbReference type="ARBA" id="ARBA00022723"/>
    </source>
</evidence>